<protein>
    <submittedName>
        <fullName evidence="5">Spermidine/putrescine ABC transporter substrate-binding protein</fullName>
    </submittedName>
</protein>
<proteinExistence type="predicted"/>
<dbReference type="PROSITE" id="PS51318">
    <property type="entry name" value="TAT"/>
    <property type="match status" value="1"/>
</dbReference>
<keyword evidence="6" id="KW-1185">Reference proteome</keyword>
<comment type="subcellular location">
    <subcellularLocation>
        <location evidence="1">Periplasm</location>
    </subcellularLocation>
</comment>
<evidence type="ECO:0000256" key="4">
    <source>
        <dbReference type="ARBA" id="ARBA00022764"/>
    </source>
</evidence>
<dbReference type="EMBL" id="BAABHJ010000002">
    <property type="protein sequence ID" value="GAA4602277.1"/>
    <property type="molecule type" value="Genomic_DNA"/>
</dbReference>
<reference evidence="6" key="1">
    <citation type="journal article" date="2019" name="Int. J. Syst. Evol. Microbiol.">
        <title>The Global Catalogue of Microorganisms (GCM) 10K type strain sequencing project: providing services to taxonomists for standard genome sequencing and annotation.</title>
        <authorList>
            <consortium name="The Broad Institute Genomics Platform"/>
            <consortium name="The Broad Institute Genome Sequencing Center for Infectious Disease"/>
            <person name="Wu L."/>
            <person name="Ma J."/>
        </authorList>
    </citation>
    <scope>NUCLEOTIDE SEQUENCE [LARGE SCALE GENOMIC DNA]</scope>
    <source>
        <strain evidence="6">JCM 17938</strain>
    </source>
</reference>
<dbReference type="PANTHER" id="PTHR30222">
    <property type="entry name" value="SPERMIDINE/PUTRESCINE-BINDING PERIPLASMIC PROTEIN"/>
    <property type="match status" value="1"/>
</dbReference>
<dbReference type="RefSeq" id="WP_345348007.1">
    <property type="nucleotide sequence ID" value="NZ_BAABHJ010000002.1"/>
</dbReference>
<sequence length="407" mass="44962">MNEIDPALLRGMTRSRRDALRLFGLAGAGLGLAACGVKGQKAAPAEQSDVQKYWNGKTKHGHVNFANWPLYMDKGRTPLKQFTKETGIAVTYREVIQDDPSWFGKIQPQLQANQSIGYDLMVVTNGVSFTKLTELGYLVPLDHSKLPNFTKNAGAAYKNESFDPGNVYSVPYQTGITGIAYDPTKTGREITSLADLWDPKFKGKVGMLSDIQEIGNFGMMAVGVNPEKSTPDDWKKAGAKLQEQKAQGIVRKYFDQDYIDALTRGDIWLSMAYSGDIFQQNLSEKSNLKFVIPQEGGTIWTDNLTIPKTAENPVDAITLMDYFYRPDVAAQLAEIVSYVTPVPGAKDVLTAEAAKATGARQKTLQTLAASPLIFPSDADYARLRHYRKMTTAEEQQYNTVFQQITAG</sequence>
<dbReference type="InterPro" id="IPR001188">
    <property type="entry name" value="Sperm_putr-bd"/>
</dbReference>
<name>A0ABP8TCX7_9ACTN</name>
<dbReference type="SUPFAM" id="SSF53850">
    <property type="entry name" value="Periplasmic binding protein-like II"/>
    <property type="match status" value="1"/>
</dbReference>
<dbReference type="Gene3D" id="3.40.190.10">
    <property type="entry name" value="Periplasmic binding protein-like II"/>
    <property type="match status" value="2"/>
</dbReference>
<keyword evidence="3" id="KW-0732">Signal</keyword>
<dbReference type="CDD" id="cd13590">
    <property type="entry name" value="PBP2_PotD_PotF_like"/>
    <property type="match status" value="1"/>
</dbReference>
<dbReference type="PANTHER" id="PTHR30222:SF17">
    <property type="entry name" value="SPERMIDINE_PUTRESCINE-BINDING PERIPLASMIC PROTEIN"/>
    <property type="match status" value="1"/>
</dbReference>
<comment type="caution">
    <text evidence="5">The sequence shown here is derived from an EMBL/GenBank/DDBJ whole genome shotgun (WGS) entry which is preliminary data.</text>
</comment>
<evidence type="ECO:0000313" key="6">
    <source>
        <dbReference type="Proteomes" id="UP001500212"/>
    </source>
</evidence>
<evidence type="ECO:0000256" key="2">
    <source>
        <dbReference type="ARBA" id="ARBA00022448"/>
    </source>
</evidence>
<dbReference type="Proteomes" id="UP001500212">
    <property type="component" value="Unassembled WGS sequence"/>
</dbReference>
<evidence type="ECO:0000256" key="1">
    <source>
        <dbReference type="ARBA" id="ARBA00004418"/>
    </source>
</evidence>
<dbReference type="Pfam" id="PF13416">
    <property type="entry name" value="SBP_bac_8"/>
    <property type="match status" value="1"/>
</dbReference>
<dbReference type="PRINTS" id="PR00909">
    <property type="entry name" value="SPERMDNBNDNG"/>
</dbReference>
<evidence type="ECO:0000313" key="5">
    <source>
        <dbReference type="EMBL" id="GAA4602277.1"/>
    </source>
</evidence>
<keyword evidence="2" id="KW-0813">Transport</keyword>
<evidence type="ECO:0000256" key="3">
    <source>
        <dbReference type="ARBA" id="ARBA00022729"/>
    </source>
</evidence>
<gene>
    <name evidence="5" type="ORF">GCM10023195_06750</name>
</gene>
<dbReference type="InterPro" id="IPR006311">
    <property type="entry name" value="TAT_signal"/>
</dbReference>
<keyword evidence="4" id="KW-0574">Periplasm</keyword>
<accession>A0ABP8TCX7</accession>
<organism evidence="5 6">
    <name type="scientific">Actinoallomurus liliacearum</name>
    <dbReference type="NCBI Taxonomy" id="1080073"/>
    <lineage>
        <taxon>Bacteria</taxon>
        <taxon>Bacillati</taxon>
        <taxon>Actinomycetota</taxon>
        <taxon>Actinomycetes</taxon>
        <taxon>Streptosporangiales</taxon>
        <taxon>Thermomonosporaceae</taxon>
        <taxon>Actinoallomurus</taxon>
    </lineage>
</organism>
<dbReference type="InterPro" id="IPR006059">
    <property type="entry name" value="SBP"/>
</dbReference>